<sequence length="158" mass="18318">MEKPLVDKKYLLEKFPGKGGWTYTVIAEIPPDKKAWFGWVKVKGTIDNFEIKSYNLMPMKDGKLFLPVRAEIRKKIGKQEGDWIHVTLFADNDPIDVPKDLLLCLEDEPEALKNFLSFSESEQQGYIDWIYAAKKEETKVERIAETVNKALKNLKLRD</sequence>
<dbReference type="InterPro" id="IPR037079">
    <property type="entry name" value="AF2212/PG0164-like_sf"/>
</dbReference>
<dbReference type="RefSeq" id="WP_323250724.1">
    <property type="nucleotide sequence ID" value="NZ_JAYFUL010000027.1"/>
</dbReference>
<accession>A0ABU5QQ58</accession>
<keyword evidence="2" id="KW-1185">Reference proteome</keyword>
<proteinExistence type="predicted"/>
<organism evidence="1 2">
    <name type="scientific">Arcicella aquatica</name>
    <dbReference type="NCBI Taxonomy" id="217141"/>
    <lineage>
        <taxon>Bacteria</taxon>
        <taxon>Pseudomonadati</taxon>
        <taxon>Bacteroidota</taxon>
        <taxon>Cytophagia</taxon>
        <taxon>Cytophagales</taxon>
        <taxon>Flectobacillaceae</taxon>
        <taxon>Arcicella</taxon>
    </lineage>
</organism>
<dbReference type="SUPFAM" id="SSF141694">
    <property type="entry name" value="AF2212/PG0164-like"/>
    <property type="match status" value="1"/>
</dbReference>
<evidence type="ECO:0000313" key="2">
    <source>
        <dbReference type="Proteomes" id="UP001304671"/>
    </source>
</evidence>
<dbReference type="InterPro" id="IPR015018">
    <property type="entry name" value="DUF1905"/>
</dbReference>
<evidence type="ECO:0000313" key="1">
    <source>
        <dbReference type="EMBL" id="MEA5259215.1"/>
    </source>
</evidence>
<protein>
    <submittedName>
        <fullName evidence="1">YdeI/OmpD-associated family protein</fullName>
    </submittedName>
</protein>
<dbReference type="Pfam" id="PF08922">
    <property type="entry name" value="DUF1905"/>
    <property type="match status" value="1"/>
</dbReference>
<reference evidence="1 2" key="1">
    <citation type="submission" date="2023-12" db="EMBL/GenBank/DDBJ databases">
        <title>Novel species of the genus Arcicella isolated from rivers.</title>
        <authorList>
            <person name="Lu H."/>
        </authorList>
    </citation>
    <scope>NUCLEOTIDE SEQUENCE [LARGE SCALE GENOMIC DNA]</scope>
    <source>
        <strain evidence="1 2">LMG 21963</strain>
    </source>
</reference>
<dbReference type="EMBL" id="JAYFUL010000027">
    <property type="protein sequence ID" value="MEA5259215.1"/>
    <property type="molecule type" value="Genomic_DNA"/>
</dbReference>
<dbReference type="Proteomes" id="UP001304671">
    <property type="component" value="Unassembled WGS sequence"/>
</dbReference>
<dbReference type="Gene3D" id="2.40.30.100">
    <property type="entry name" value="AF2212/PG0164-like"/>
    <property type="match status" value="1"/>
</dbReference>
<comment type="caution">
    <text evidence="1">The sequence shown here is derived from an EMBL/GenBank/DDBJ whole genome shotgun (WGS) entry which is preliminary data.</text>
</comment>
<gene>
    <name evidence="1" type="ORF">VB264_15570</name>
</gene>
<dbReference type="Pfam" id="PF13376">
    <property type="entry name" value="OmdA"/>
    <property type="match status" value="1"/>
</dbReference>
<name>A0ABU5QQ58_9BACT</name>